<sequence length="327" mass="33848">MGLVDDLNHFDKMVNKIGSIGIGEYIQHALLGAGMIQTANPYWWFVDPNGSDAYDGTSWTTPFQTIQAAVDAAGDGRGDTIFLLNGRGTDYDDDTVSASLADAYVYINKADLNIIGLGPPNSVIIKPDAAATAGVFNLGASAKRCRIANITFNTATAQSAAIKLTAATDYPTIENCIFDLVGAAGPLGIGIDGDAGKVSYPVIRNCTFYAGTLIKSCIVLEVQDATPFGGLIENCRFVSVINGAGTGCVDFINIKDGTGMHIKDCDMQGGDVGTTYNCDDGIDIDAGVISTMITGCTIGGCDAAVTDGGTDTVGETAGEGYTDITHA</sequence>
<name>A0A6M3JTD1_9ZZZZ</name>
<accession>A0A6M3JTD1</accession>
<dbReference type="InterPro" id="IPR012334">
    <property type="entry name" value="Pectin_lyas_fold"/>
</dbReference>
<proteinExistence type="predicted"/>
<dbReference type="Gene3D" id="2.160.20.10">
    <property type="entry name" value="Single-stranded right-handed beta-helix, Pectin lyase-like"/>
    <property type="match status" value="1"/>
</dbReference>
<gene>
    <name evidence="1" type="ORF">MM415A02413_0007</name>
</gene>
<protein>
    <recommendedName>
        <fullName evidence="2">Pectate lyase</fullName>
    </recommendedName>
</protein>
<dbReference type="AlphaFoldDB" id="A0A6M3JTD1"/>
<dbReference type="EMBL" id="MT142017">
    <property type="protein sequence ID" value="QJA73309.1"/>
    <property type="molecule type" value="Genomic_DNA"/>
</dbReference>
<reference evidence="1" key="1">
    <citation type="submission" date="2020-03" db="EMBL/GenBank/DDBJ databases">
        <title>The deep terrestrial virosphere.</title>
        <authorList>
            <person name="Holmfeldt K."/>
            <person name="Nilsson E."/>
            <person name="Simone D."/>
            <person name="Lopez-Fernandez M."/>
            <person name="Wu X."/>
            <person name="de Brujin I."/>
            <person name="Lundin D."/>
            <person name="Andersson A."/>
            <person name="Bertilsson S."/>
            <person name="Dopson M."/>
        </authorList>
    </citation>
    <scope>NUCLEOTIDE SEQUENCE</scope>
    <source>
        <strain evidence="1">MM415A02413</strain>
    </source>
</reference>
<evidence type="ECO:0000313" key="1">
    <source>
        <dbReference type="EMBL" id="QJA73309.1"/>
    </source>
</evidence>
<organism evidence="1">
    <name type="scientific">viral metagenome</name>
    <dbReference type="NCBI Taxonomy" id="1070528"/>
    <lineage>
        <taxon>unclassified sequences</taxon>
        <taxon>metagenomes</taxon>
        <taxon>organismal metagenomes</taxon>
    </lineage>
</organism>
<dbReference type="SUPFAM" id="SSF51126">
    <property type="entry name" value="Pectin lyase-like"/>
    <property type="match status" value="1"/>
</dbReference>
<dbReference type="InterPro" id="IPR011050">
    <property type="entry name" value="Pectin_lyase_fold/virulence"/>
</dbReference>
<evidence type="ECO:0008006" key="2">
    <source>
        <dbReference type="Google" id="ProtNLM"/>
    </source>
</evidence>